<name>A0ABR2YLR7_9CHLO</name>
<protein>
    <submittedName>
        <fullName evidence="1">Uncharacterized protein</fullName>
    </submittedName>
</protein>
<dbReference type="Proteomes" id="UP001491310">
    <property type="component" value="Unassembled WGS sequence"/>
</dbReference>
<proteinExistence type="predicted"/>
<dbReference type="EMBL" id="JALJOT010000009">
    <property type="protein sequence ID" value="KAK9907601.1"/>
    <property type="molecule type" value="Genomic_DNA"/>
</dbReference>
<comment type="caution">
    <text evidence="1">The sequence shown here is derived from an EMBL/GenBank/DDBJ whole genome shotgun (WGS) entry which is preliminary data.</text>
</comment>
<gene>
    <name evidence="1" type="ORF">WJX75_006828</name>
</gene>
<accession>A0ABR2YLR7</accession>
<reference evidence="1 2" key="1">
    <citation type="journal article" date="2024" name="Nat. Commun.">
        <title>Phylogenomics reveals the evolutionary origins of lichenization in chlorophyte algae.</title>
        <authorList>
            <person name="Puginier C."/>
            <person name="Libourel C."/>
            <person name="Otte J."/>
            <person name="Skaloud P."/>
            <person name="Haon M."/>
            <person name="Grisel S."/>
            <person name="Petersen M."/>
            <person name="Berrin J.G."/>
            <person name="Delaux P.M."/>
            <person name="Dal Grande F."/>
            <person name="Keller J."/>
        </authorList>
    </citation>
    <scope>NUCLEOTIDE SEQUENCE [LARGE SCALE GENOMIC DNA]</scope>
    <source>
        <strain evidence="1 2">SAG 216-7</strain>
    </source>
</reference>
<sequence>MANTVQERFREHVSVVDALKANYSSRDDVSRISAIQQLEAELSNLCSKRESNVQAVVKEMCRQTTAVETVLNEADPPSVHAGRMEELLSATSSTRGTVDHLNREKR</sequence>
<evidence type="ECO:0000313" key="2">
    <source>
        <dbReference type="Proteomes" id="UP001491310"/>
    </source>
</evidence>
<keyword evidence="2" id="KW-1185">Reference proteome</keyword>
<organism evidence="1 2">
    <name type="scientific">Coccomyxa subellipsoidea</name>
    <dbReference type="NCBI Taxonomy" id="248742"/>
    <lineage>
        <taxon>Eukaryota</taxon>
        <taxon>Viridiplantae</taxon>
        <taxon>Chlorophyta</taxon>
        <taxon>core chlorophytes</taxon>
        <taxon>Trebouxiophyceae</taxon>
        <taxon>Trebouxiophyceae incertae sedis</taxon>
        <taxon>Coccomyxaceae</taxon>
        <taxon>Coccomyxa</taxon>
    </lineage>
</organism>
<evidence type="ECO:0000313" key="1">
    <source>
        <dbReference type="EMBL" id="KAK9907601.1"/>
    </source>
</evidence>